<dbReference type="EMBL" id="CAJOBB010029667">
    <property type="protein sequence ID" value="CAF4438452.1"/>
    <property type="molecule type" value="Genomic_DNA"/>
</dbReference>
<dbReference type="AlphaFoldDB" id="A0A820RJU8"/>
<proteinExistence type="predicted"/>
<accession>A0A820RJU8</accession>
<organism evidence="2 3">
    <name type="scientific">Adineta steineri</name>
    <dbReference type="NCBI Taxonomy" id="433720"/>
    <lineage>
        <taxon>Eukaryota</taxon>
        <taxon>Metazoa</taxon>
        <taxon>Spiralia</taxon>
        <taxon>Gnathifera</taxon>
        <taxon>Rotifera</taxon>
        <taxon>Eurotatoria</taxon>
        <taxon>Bdelloidea</taxon>
        <taxon>Adinetida</taxon>
        <taxon>Adinetidae</taxon>
        <taxon>Adineta</taxon>
    </lineage>
</organism>
<sequence length="131" mass="15694">DQFKQKINEQKQNPQNPQNNLLIKQIDQWERNSIEIIQQKAQNCREIIIKSSQTFINDIEMKFNDISKQIKQLHQENEFNEINLNYLRNQLIEITEEFNNPLKVSIKEDSQSFINEISIISSRSKFLPNKF</sequence>
<feature type="coiled-coil region" evidence="1">
    <location>
        <begin position="56"/>
        <end position="90"/>
    </location>
</feature>
<protein>
    <submittedName>
        <fullName evidence="2">Uncharacterized protein</fullName>
    </submittedName>
</protein>
<feature type="non-terminal residue" evidence="2">
    <location>
        <position position="1"/>
    </location>
</feature>
<reference evidence="2" key="1">
    <citation type="submission" date="2021-02" db="EMBL/GenBank/DDBJ databases">
        <authorList>
            <person name="Nowell W R."/>
        </authorList>
    </citation>
    <scope>NUCLEOTIDE SEQUENCE</scope>
</reference>
<gene>
    <name evidence="2" type="ORF">KXQ929_LOCUS53227</name>
</gene>
<name>A0A820RJU8_9BILA</name>
<evidence type="ECO:0000313" key="3">
    <source>
        <dbReference type="Proteomes" id="UP000663868"/>
    </source>
</evidence>
<evidence type="ECO:0000256" key="1">
    <source>
        <dbReference type="SAM" id="Coils"/>
    </source>
</evidence>
<dbReference type="Proteomes" id="UP000663868">
    <property type="component" value="Unassembled WGS sequence"/>
</dbReference>
<evidence type="ECO:0000313" key="2">
    <source>
        <dbReference type="EMBL" id="CAF4438452.1"/>
    </source>
</evidence>
<comment type="caution">
    <text evidence="2">The sequence shown here is derived from an EMBL/GenBank/DDBJ whole genome shotgun (WGS) entry which is preliminary data.</text>
</comment>
<keyword evidence="1" id="KW-0175">Coiled coil</keyword>